<gene>
    <name evidence="2" type="ORF">BLNAU_12681</name>
</gene>
<feature type="compositionally biased region" description="Basic and acidic residues" evidence="1">
    <location>
        <begin position="62"/>
        <end position="97"/>
    </location>
</feature>
<comment type="caution">
    <text evidence="2">The sequence shown here is derived from an EMBL/GenBank/DDBJ whole genome shotgun (WGS) entry which is preliminary data.</text>
</comment>
<name>A0ABQ9XNP4_9EUKA</name>
<keyword evidence="3" id="KW-1185">Reference proteome</keyword>
<evidence type="ECO:0000256" key="1">
    <source>
        <dbReference type="SAM" id="MobiDB-lite"/>
    </source>
</evidence>
<organism evidence="2 3">
    <name type="scientific">Blattamonas nauphoetae</name>
    <dbReference type="NCBI Taxonomy" id="2049346"/>
    <lineage>
        <taxon>Eukaryota</taxon>
        <taxon>Metamonada</taxon>
        <taxon>Preaxostyla</taxon>
        <taxon>Oxymonadida</taxon>
        <taxon>Blattamonas</taxon>
    </lineage>
</organism>
<reference evidence="2 3" key="1">
    <citation type="journal article" date="2022" name="bioRxiv">
        <title>Genomics of Preaxostyla Flagellates Illuminates Evolutionary Transitions and the Path Towards Mitochondrial Loss.</title>
        <authorList>
            <person name="Novak L.V.F."/>
            <person name="Treitli S.C."/>
            <person name="Pyrih J."/>
            <person name="Halakuc P."/>
            <person name="Pipaliya S.V."/>
            <person name="Vacek V."/>
            <person name="Brzon O."/>
            <person name="Soukal P."/>
            <person name="Eme L."/>
            <person name="Dacks J.B."/>
            <person name="Karnkowska A."/>
            <person name="Elias M."/>
            <person name="Hampl V."/>
        </authorList>
    </citation>
    <scope>NUCLEOTIDE SEQUENCE [LARGE SCALE GENOMIC DNA]</scope>
    <source>
        <strain evidence="2">NAU3</strain>
        <tissue evidence="2">Gut</tissue>
    </source>
</reference>
<protein>
    <submittedName>
        <fullName evidence="2">Uncharacterized protein</fullName>
    </submittedName>
</protein>
<dbReference type="EMBL" id="JARBJD010000104">
    <property type="protein sequence ID" value="KAK2952419.1"/>
    <property type="molecule type" value="Genomic_DNA"/>
</dbReference>
<evidence type="ECO:0000313" key="3">
    <source>
        <dbReference type="Proteomes" id="UP001281761"/>
    </source>
</evidence>
<feature type="region of interest" description="Disordered" evidence="1">
    <location>
        <begin position="61"/>
        <end position="97"/>
    </location>
</feature>
<sequence length="137" mass="16261">MPSLRIAATDLGTDSEETIPESLDYFVYLKTRVSQIDKERNEWSLLFEECQPPPSIIHTRATRQEKRRRENVEMKQKFENVKQEAVDHRQQMEEAEENRKALQVQLRQDEKNIRTLTKITAANGPDITFFLDENRFH</sequence>
<evidence type="ECO:0000313" key="2">
    <source>
        <dbReference type="EMBL" id="KAK2952419.1"/>
    </source>
</evidence>
<proteinExistence type="predicted"/>
<dbReference type="Proteomes" id="UP001281761">
    <property type="component" value="Unassembled WGS sequence"/>
</dbReference>
<accession>A0ABQ9XNP4</accession>